<feature type="compositionally biased region" description="Basic and acidic residues" evidence="1">
    <location>
        <begin position="39"/>
        <end position="56"/>
    </location>
</feature>
<dbReference type="PANTHER" id="PTHR13520">
    <property type="entry name" value="RAD50-INTERACTING PROTEIN 1 RINT-1"/>
    <property type="match status" value="1"/>
</dbReference>
<dbReference type="InterPro" id="IPR042042">
    <property type="entry name" value="Tip20p_domB"/>
</dbReference>
<sequence length="826" mass="92953">MDSRVQDYLDDKFQSSADLESLDSLLENVKSQQELLKQQLDDARRDHDGAKRKAEQHIESIQRKAQAFQKEQSSMDRRLLVVTQSETSDDAVRKFESSMEKLRKLDVAAGYVELLQSVDRLRTECTSQLGKSDEAAMEPYGKLRHLVTSLRPLQDAAEGAAPHLLDYIARQAEDLRQTIQNSFAADLEGTLKKMNWPKPTDTVPLALEKEWSANVVRLLKLQQQDLLDLEHSVSTQAPKQEPPALWALEVMVHALEQRFIYHFSGNKATNRLDKPEYFLHHTTELLSTYSTFLQNAVQPLLVQQFRGTDLSLTPAYIDALSAFITALLPMLKRKLYSFATQVSSQPQLLSHLIHEVMAFDATLQESYSYSPISPSLPWRGLAHFLLDTCGYFAQWLTVERDFAVARYQSIIDASDAGELDYDSVSSEAAKPMKAAVRLNDLLETVTNRYRPLASFSQKMRFLIDIQISIFDRFNLRLRNSLDAFVASSSTIGRTVPGVSVERQSEVQGIKGLDRLCRVFGSADYLERAMRDWSDDVFFLELYEELQARVKEPERVNRHLGDIQEVQQKTSGAIGEDGETDGELQGALFDETAGLYHSLRVRSENMIIEMLSYSLRETLRPYAAVTTWGSLTSASATTGGSAPSAELDPMLRLITEYFGFLGKAVGKLAARRISRQALHAIQNYIWDQVLLRHFFSTAGALQLSTDVATICSHVDRFVGMGQGRAGMRRLVEGSVLLGLPVRGEIPRVQRGKSGEEGEEAFDEDTAWEEDDADTGDGGEKKLGLFEVDRLLFTDNESARQVVRELGLEMLSVGDAREVLKRRVEVRS</sequence>
<evidence type="ECO:0000313" key="2">
    <source>
        <dbReference type="EMBL" id="KAF2482016.1"/>
    </source>
</evidence>
<dbReference type="GO" id="GO:0060628">
    <property type="term" value="P:regulation of ER to Golgi vesicle-mediated transport"/>
    <property type="evidence" value="ECO:0007669"/>
    <property type="project" value="TreeGrafter"/>
</dbReference>
<gene>
    <name evidence="2" type="ORF">BDY17DRAFT_317653</name>
</gene>
<dbReference type="GO" id="GO:0070939">
    <property type="term" value="C:Dsl1/NZR complex"/>
    <property type="evidence" value="ECO:0007669"/>
    <property type="project" value="InterPro"/>
</dbReference>
<organism evidence="2 3">
    <name type="scientific">Neohortaea acidophila</name>
    <dbReference type="NCBI Taxonomy" id="245834"/>
    <lineage>
        <taxon>Eukaryota</taxon>
        <taxon>Fungi</taxon>
        <taxon>Dikarya</taxon>
        <taxon>Ascomycota</taxon>
        <taxon>Pezizomycotina</taxon>
        <taxon>Dothideomycetes</taxon>
        <taxon>Dothideomycetidae</taxon>
        <taxon>Mycosphaerellales</taxon>
        <taxon>Teratosphaeriaceae</taxon>
        <taxon>Neohortaea</taxon>
    </lineage>
</organism>
<dbReference type="EMBL" id="MU001637">
    <property type="protein sequence ID" value="KAF2482016.1"/>
    <property type="molecule type" value="Genomic_DNA"/>
</dbReference>
<keyword evidence="3" id="KW-1185">Reference proteome</keyword>
<proteinExistence type="predicted"/>
<dbReference type="Pfam" id="PF04437">
    <property type="entry name" value="RINT1_TIP1"/>
    <property type="match status" value="1"/>
</dbReference>
<dbReference type="GO" id="GO:0006890">
    <property type="term" value="P:retrograde vesicle-mediated transport, Golgi to endoplasmic reticulum"/>
    <property type="evidence" value="ECO:0007669"/>
    <property type="project" value="InterPro"/>
</dbReference>
<dbReference type="OrthoDB" id="2189254at2759"/>
<dbReference type="Proteomes" id="UP000799767">
    <property type="component" value="Unassembled WGS sequence"/>
</dbReference>
<feature type="region of interest" description="Disordered" evidence="1">
    <location>
        <begin position="746"/>
        <end position="778"/>
    </location>
</feature>
<dbReference type="InterPro" id="IPR042044">
    <property type="entry name" value="EXOC6PINT-1/Sec15/Tip20_C_dom2"/>
</dbReference>
<dbReference type="RefSeq" id="XP_033588586.1">
    <property type="nucleotide sequence ID" value="XM_033736122.1"/>
</dbReference>
<dbReference type="Gene3D" id="1.20.58.1420">
    <property type="entry name" value="Dsl1p vesicle tethering complex, Tip20p subunit, domain B"/>
    <property type="match status" value="1"/>
</dbReference>
<feature type="region of interest" description="Disordered" evidence="1">
    <location>
        <begin position="37"/>
        <end position="56"/>
    </location>
</feature>
<evidence type="ECO:0000256" key="1">
    <source>
        <dbReference type="SAM" id="MobiDB-lite"/>
    </source>
</evidence>
<dbReference type="GeneID" id="54477124"/>
<accession>A0A6A6PQE2</accession>
<dbReference type="GO" id="GO:0006888">
    <property type="term" value="P:endoplasmic reticulum to Golgi vesicle-mediated transport"/>
    <property type="evidence" value="ECO:0007669"/>
    <property type="project" value="InterPro"/>
</dbReference>
<feature type="compositionally biased region" description="Acidic residues" evidence="1">
    <location>
        <begin position="755"/>
        <end position="775"/>
    </location>
</feature>
<dbReference type="Gene3D" id="1.20.58.670">
    <property type="entry name" value="Dsl1p vesicle tethering complex, Tip20p subunit, domain D"/>
    <property type="match status" value="1"/>
</dbReference>
<evidence type="ECO:0000313" key="3">
    <source>
        <dbReference type="Proteomes" id="UP000799767"/>
    </source>
</evidence>
<dbReference type="PANTHER" id="PTHR13520:SF0">
    <property type="entry name" value="RAD50-INTERACTING PROTEIN 1"/>
    <property type="match status" value="1"/>
</dbReference>
<dbReference type="InterPro" id="IPR007528">
    <property type="entry name" value="RINT1_Tip20"/>
</dbReference>
<dbReference type="PROSITE" id="PS51386">
    <property type="entry name" value="RINT1_TIP20"/>
    <property type="match status" value="1"/>
</dbReference>
<reference evidence="2" key="1">
    <citation type="journal article" date="2020" name="Stud. Mycol.">
        <title>101 Dothideomycetes genomes: a test case for predicting lifestyles and emergence of pathogens.</title>
        <authorList>
            <person name="Haridas S."/>
            <person name="Albert R."/>
            <person name="Binder M."/>
            <person name="Bloem J."/>
            <person name="Labutti K."/>
            <person name="Salamov A."/>
            <person name="Andreopoulos B."/>
            <person name="Baker S."/>
            <person name="Barry K."/>
            <person name="Bills G."/>
            <person name="Bluhm B."/>
            <person name="Cannon C."/>
            <person name="Castanera R."/>
            <person name="Culley D."/>
            <person name="Daum C."/>
            <person name="Ezra D."/>
            <person name="Gonzalez J."/>
            <person name="Henrissat B."/>
            <person name="Kuo A."/>
            <person name="Liang C."/>
            <person name="Lipzen A."/>
            <person name="Lutzoni F."/>
            <person name="Magnuson J."/>
            <person name="Mondo S."/>
            <person name="Nolan M."/>
            <person name="Ohm R."/>
            <person name="Pangilinan J."/>
            <person name="Park H.-J."/>
            <person name="Ramirez L."/>
            <person name="Alfaro M."/>
            <person name="Sun H."/>
            <person name="Tritt A."/>
            <person name="Yoshinaga Y."/>
            <person name="Zwiers L.-H."/>
            <person name="Turgeon B."/>
            <person name="Goodwin S."/>
            <person name="Spatafora J."/>
            <person name="Crous P."/>
            <person name="Grigoriev I."/>
        </authorList>
    </citation>
    <scope>NUCLEOTIDE SEQUENCE</scope>
    <source>
        <strain evidence="2">CBS 113389</strain>
    </source>
</reference>
<dbReference type="AlphaFoldDB" id="A0A6A6PQE2"/>
<name>A0A6A6PQE2_9PEZI</name>
<protein>
    <submittedName>
        <fullName evidence="2">TIP-1 family-domain-containing protein</fullName>
    </submittedName>
</protein>